<dbReference type="AlphaFoldDB" id="A0A9P3LJ85"/>
<keyword evidence="1" id="KW-1133">Transmembrane helix</keyword>
<keyword evidence="1" id="KW-0472">Membrane</keyword>
<gene>
    <name evidence="2" type="ORF">PsYK624_121600</name>
</gene>
<dbReference type="Proteomes" id="UP000703269">
    <property type="component" value="Unassembled WGS sequence"/>
</dbReference>
<dbReference type="OrthoDB" id="3261349at2759"/>
<evidence type="ECO:0000313" key="2">
    <source>
        <dbReference type="EMBL" id="GJE95967.1"/>
    </source>
</evidence>
<reference evidence="2 3" key="1">
    <citation type="submission" date="2021-08" db="EMBL/GenBank/DDBJ databases">
        <title>Draft Genome Sequence of Phanerochaete sordida strain YK-624.</title>
        <authorList>
            <person name="Mori T."/>
            <person name="Dohra H."/>
            <person name="Suzuki T."/>
            <person name="Kawagishi H."/>
            <person name="Hirai H."/>
        </authorList>
    </citation>
    <scope>NUCLEOTIDE SEQUENCE [LARGE SCALE GENOMIC DNA]</scope>
    <source>
        <strain evidence="2 3">YK-624</strain>
    </source>
</reference>
<keyword evidence="3" id="KW-1185">Reference proteome</keyword>
<sequence length="247" mass="27287">MLVPASPELQIRAYSCQRHRTRRTHDARSHRGAPHMRHLASELVSVRPCTPAGLAAYADRCGLDGTAAARVCRATAEYLYGDLRRGHCAAFPDVLDPLTSVGCLCLQILAVSLTWAKTYQHWYGARNLRLPLVLSTSLLRDGTLYFLSVLAISIVQIFVYVKNWENYALLVNVLPPILVSRFLFSLRQLGRRKDTLSYSGPGIAFSLPNYLTTIDVFGNIGESVVVQAEADMDKDGEAHNMVPLGTA</sequence>
<protein>
    <submittedName>
        <fullName evidence="2">Uncharacterized protein</fullName>
    </submittedName>
</protein>
<keyword evidence="1" id="KW-0812">Transmembrane</keyword>
<feature type="transmembrane region" description="Helical" evidence="1">
    <location>
        <begin position="144"/>
        <end position="161"/>
    </location>
</feature>
<comment type="caution">
    <text evidence="2">The sequence shown here is derived from an EMBL/GenBank/DDBJ whole genome shotgun (WGS) entry which is preliminary data.</text>
</comment>
<organism evidence="2 3">
    <name type="scientific">Phanerochaete sordida</name>
    <dbReference type="NCBI Taxonomy" id="48140"/>
    <lineage>
        <taxon>Eukaryota</taxon>
        <taxon>Fungi</taxon>
        <taxon>Dikarya</taxon>
        <taxon>Basidiomycota</taxon>
        <taxon>Agaricomycotina</taxon>
        <taxon>Agaricomycetes</taxon>
        <taxon>Polyporales</taxon>
        <taxon>Phanerochaetaceae</taxon>
        <taxon>Phanerochaete</taxon>
    </lineage>
</organism>
<proteinExistence type="predicted"/>
<feature type="transmembrane region" description="Helical" evidence="1">
    <location>
        <begin position="167"/>
        <end position="184"/>
    </location>
</feature>
<name>A0A9P3LJ85_9APHY</name>
<evidence type="ECO:0000313" key="3">
    <source>
        <dbReference type="Proteomes" id="UP000703269"/>
    </source>
</evidence>
<accession>A0A9P3LJ85</accession>
<dbReference type="EMBL" id="BPQB01000054">
    <property type="protein sequence ID" value="GJE95967.1"/>
    <property type="molecule type" value="Genomic_DNA"/>
</dbReference>
<evidence type="ECO:0000256" key="1">
    <source>
        <dbReference type="SAM" id="Phobius"/>
    </source>
</evidence>